<dbReference type="AlphaFoldDB" id="A0A919QFE3"/>
<keyword evidence="1" id="KW-0812">Transmembrane</keyword>
<dbReference type="Proteomes" id="UP000640052">
    <property type="component" value="Unassembled WGS sequence"/>
</dbReference>
<evidence type="ECO:0000256" key="1">
    <source>
        <dbReference type="SAM" id="Phobius"/>
    </source>
</evidence>
<organism evidence="2 3">
    <name type="scientific">Acrocarpospora phusangensis</name>
    <dbReference type="NCBI Taxonomy" id="1070424"/>
    <lineage>
        <taxon>Bacteria</taxon>
        <taxon>Bacillati</taxon>
        <taxon>Actinomycetota</taxon>
        <taxon>Actinomycetes</taxon>
        <taxon>Streptosporangiales</taxon>
        <taxon>Streptosporangiaceae</taxon>
        <taxon>Acrocarpospora</taxon>
    </lineage>
</organism>
<keyword evidence="1" id="KW-1133">Transmembrane helix</keyword>
<feature type="transmembrane region" description="Helical" evidence="1">
    <location>
        <begin position="27"/>
        <end position="53"/>
    </location>
</feature>
<accession>A0A919QFE3</accession>
<keyword evidence="3" id="KW-1185">Reference proteome</keyword>
<dbReference type="EMBL" id="BOOA01000067">
    <property type="protein sequence ID" value="GIH27937.1"/>
    <property type="molecule type" value="Genomic_DNA"/>
</dbReference>
<sequence length="111" mass="12230">MRPHLAATATPADPSLPALPDIAFADIAGPALALLVLAAIVWLLGYATACALFPFGKCRRCNGEGRHPRRFALTKSSTWCRRCDTTGLRLRVGRRIWNHLHTLTADQRKRA</sequence>
<keyword evidence="1" id="KW-0472">Membrane</keyword>
<protein>
    <submittedName>
        <fullName evidence="2">Uncharacterized protein</fullName>
    </submittedName>
</protein>
<name>A0A919QFE3_9ACTN</name>
<gene>
    <name evidence="2" type="ORF">Aph01nite_62470</name>
</gene>
<comment type="caution">
    <text evidence="2">The sequence shown here is derived from an EMBL/GenBank/DDBJ whole genome shotgun (WGS) entry which is preliminary data.</text>
</comment>
<evidence type="ECO:0000313" key="2">
    <source>
        <dbReference type="EMBL" id="GIH27937.1"/>
    </source>
</evidence>
<evidence type="ECO:0000313" key="3">
    <source>
        <dbReference type="Proteomes" id="UP000640052"/>
    </source>
</evidence>
<dbReference type="RefSeq" id="WP_204044580.1">
    <property type="nucleotide sequence ID" value="NZ_BOOA01000067.1"/>
</dbReference>
<proteinExistence type="predicted"/>
<reference evidence="2" key="1">
    <citation type="submission" date="2021-01" db="EMBL/GenBank/DDBJ databases">
        <title>Whole genome shotgun sequence of Acrocarpospora phusangensis NBRC 108782.</title>
        <authorList>
            <person name="Komaki H."/>
            <person name="Tamura T."/>
        </authorList>
    </citation>
    <scope>NUCLEOTIDE SEQUENCE</scope>
    <source>
        <strain evidence="2">NBRC 108782</strain>
    </source>
</reference>